<dbReference type="GO" id="GO:0030178">
    <property type="term" value="P:negative regulation of Wnt signaling pathway"/>
    <property type="evidence" value="ECO:0007669"/>
    <property type="project" value="TreeGrafter"/>
</dbReference>
<evidence type="ECO:0000259" key="1">
    <source>
        <dbReference type="PROSITE" id="PS51352"/>
    </source>
</evidence>
<dbReference type="InterPro" id="IPR017937">
    <property type="entry name" value="Thioredoxin_CS"/>
</dbReference>
<dbReference type="InterPro" id="IPR013766">
    <property type="entry name" value="Thioredoxin_domain"/>
</dbReference>
<sequence>MFRSTIKQLTRRSLTLRHFTSPPPSSNRSKIIALSGLVGLGYFAYSTAQLEDDSNPVSSLFGGFGKKKKMNVGKPLKRPPGIIALLPSASFLKQFTLKTPHPDLNTLTLLYFSAPWCPPCRHFTPVLKQFYEKVNSKGMNVEVLLIPCSGSENEEEGLNENKSYYEDYNMPWLRFNETDPNSMDHMNTLKKKHGVWAGPLDGNTFRGGEHRGIPTLILVNGRGEVVYDMARDDVERASAEGREMELIEGWRGACEAKK</sequence>
<dbReference type="PANTHER" id="PTHR46472">
    <property type="entry name" value="NUCLEOREDOXIN"/>
    <property type="match status" value="1"/>
</dbReference>
<dbReference type="Pfam" id="PF13905">
    <property type="entry name" value="Thioredoxin_8"/>
    <property type="match status" value="1"/>
</dbReference>
<dbReference type="InterPro" id="IPR012336">
    <property type="entry name" value="Thioredoxin-like_fold"/>
</dbReference>
<accession>A0A9W7B3G5</accession>
<dbReference type="Proteomes" id="UP001162640">
    <property type="component" value="Unassembled WGS sequence"/>
</dbReference>
<evidence type="ECO:0000313" key="3">
    <source>
        <dbReference type="Proteomes" id="UP001162640"/>
    </source>
</evidence>
<comment type="caution">
    <text evidence="2">The sequence shown here is derived from an EMBL/GenBank/DDBJ whole genome shotgun (WGS) entry which is preliminary data.</text>
</comment>
<dbReference type="PROSITE" id="PS00194">
    <property type="entry name" value="THIOREDOXIN_1"/>
    <property type="match status" value="1"/>
</dbReference>
<gene>
    <name evidence="2" type="ORF">TL16_g07968</name>
</gene>
<dbReference type="AlphaFoldDB" id="A0A9W7B3G5"/>
<protein>
    <recommendedName>
        <fullName evidence="1">Thioredoxin domain-containing protein</fullName>
    </recommendedName>
</protein>
<proteinExistence type="predicted"/>
<dbReference type="InterPro" id="IPR036249">
    <property type="entry name" value="Thioredoxin-like_sf"/>
</dbReference>
<feature type="domain" description="Thioredoxin" evidence="1">
    <location>
        <begin position="86"/>
        <end position="239"/>
    </location>
</feature>
<organism evidence="2 3">
    <name type="scientific">Triparma laevis f. inornata</name>
    <dbReference type="NCBI Taxonomy" id="1714386"/>
    <lineage>
        <taxon>Eukaryota</taxon>
        <taxon>Sar</taxon>
        <taxon>Stramenopiles</taxon>
        <taxon>Ochrophyta</taxon>
        <taxon>Bolidophyceae</taxon>
        <taxon>Parmales</taxon>
        <taxon>Triparmaceae</taxon>
        <taxon>Triparma</taxon>
    </lineage>
</organism>
<dbReference type="GO" id="GO:0031397">
    <property type="term" value="P:negative regulation of protein ubiquitination"/>
    <property type="evidence" value="ECO:0007669"/>
    <property type="project" value="TreeGrafter"/>
</dbReference>
<dbReference type="GO" id="GO:0004791">
    <property type="term" value="F:thioredoxin-disulfide reductase (NADPH) activity"/>
    <property type="evidence" value="ECO:0007669"/>
    <property type="project" value="TreeGrafter"/>
</dbReference>
<dbReference type="PANTHER" id="PTHR46472:SF1">
    <property type="entry name" value="NUCLEOREDOXIN"/>
    <property type="match status" value="1"/>
</dbReference>
<reference evidence="3" key="1">
    <citation type="journal article" date="2023" name="Commun. Biol.">
        <title>Genome analysis of Parmales, the sister group of diatoms, reveals the evolutionary specialization of diatoms from phago-mixotrophs to photoautotrophs.</title>
        <authorList>
            <person name="Ban H."/>
            <person name="Sato S."/>
            <person name="Yoshikawa S."/>
            <person name="Yamada K."/>
            <person name="Nakamura Y."/>
            <person name="Ichinomiya M."/>
            <person name="Sato N."/>
            <person name="Blanc-Mathieu R."/>
            <person name="Endo H."/>
            <person name="Kuwata A."/>
            <person name="Ogata H."/>
        </authorList>
    </citation>
    <scope>NUCLEOTIDE SEQUENCE [LARGE SCALE GENOMIC DNA]</scope>
</reference>
<dbReference type="PROSITE" id="PS51352">
    <property type="entry name" value="THIOREDOXIN_2"/>
    <property type="match status" value="1"/>
</dbReference>
<name>A0A9W7B3G5_9STRA</name>
<evidence type="ECO:0000313" key="2">
    <source>
        <dbReference type="EMBL" id="GMH78895.1"/>
    </source>
</evidence>
<dbReference type="SUPFAM" id="SSF52833">
    <property type="entry name" value="Thioredoxin-like"/>
    <property type="match status" value="1"/>
</dbReference>
<dbReference type="Gene3D" id="3.40.30.10">
    <property type="entry name" value="Glutaredoxin"/>
    <property type="match status" value="1"/>
</dbReference>
<dbReference type="GO" id="GO:0005634">
    <property type="term" value="C:nucleus"/>
    <property type="evidence" value="ECO:0007669"/>
    <property type="project" value="TreeGrafter"/>
</dbReference>
<dbReference type="EMBL" id="BLQM01000258">
    <property type="protein sequence ID" value="GMH78895.1"/>
    <property type="molecule type" value="Genomic_DNA"/>
</dbReference>